<evidence type="ECO:0000256" key="12">
    <source>
        <dbReference type="ARBA" id="ARBA00044550"/>
    </source>
</evidence>
<proteinExistence type="inferred from homology"/>
<dbReference type="GO" id="GO:0016787">
    <property type="term" value="F:hydrolase activity"/>
    <property type="evidence" value="ECO:0007669"/>
    <property type="project" value="UniProtKB-KW"/>
</dbReference>
<gene>
    <name evidence="15" type="ORF">A2478_02230</name>
</gene>
<dbReference type="InterPro" id="IPR014001">
    <property type="entry name" value="Helicase_ATP-bd"/>
</dbReference>
<feature type="domain" description="Helicase C-terminal" evidence="14">
    <location>
        <begin position="244"/>
        <end position="398"/>
    </location>
</feature>
<dbReference type="GO" id="GO:0005737">
    <property type="term" value="C:cytoplasm"/>
    <property type="evidence" value="ECO:0007669"/>
    <property type="project" value="TreeGrafter"/>
</dbReference>
<evidence type="ECO:0000256" key="1">
    <source>
        <dbReference type="ARBA" id="ARBA00005446"/>
    </source>
</evidence>
<keyword evidence="5" id="KW-0347">Helicase</keyword>
<keyword evidence="6" id="KW-0067">ATP-binding</keyword>
<dbReference type="InterPro" id="IPR032284">
    <property type="entry name" value="RecQ_Zn-bd"/>
</dbReference>
<dbReference type="SUPFAM" id="SSF52540">
    <property type="entry name" value="P-loop containing nucleoside triphosphate hydrolases"/>
    <property type="match status" value="1"/>
</dbReference>
<dbReference type="CDD" id="cd17920">
    <property type="entry name" value="DEXHc_RecQ"/>
    <property type="match status" value="1"/>
</dbReference>
<evidence type="ECO:0000256" key="4">
    <source>
        <dbReference type="ARBA" id="ARBA00022801"/>
    </source>
</evidence>
<dbReference type="InterPro" id="IPR029491">
    <property type="entry name" value="Helicase_HTH"/>
</dbReference>
<dbReference type="PANTHER" id="PTHR13710:SF105">
    <property type="entry name" value="ATP-DEPENDENT DNA HELICASE Q1"/>
    <property type="match status" value="1"/>
</dbReference>
<dbReference type="Gene3D" id="3.40.50.300">
    <property type="entry name" value="P-loop containing nucleotide triphosphate hydrolases"/>
    <property type="match status" value="2"/>
</dbReference>
<dbReference type="GO" id="GO:0006310">
    <property type="term" value="P:DNA recombination"/>
    <property type="evidence" value="ECO:0007669"/>
    <property type="project" value="InterPro"/>
</dbReference>
<dbReference type="GO" id="GO:0043138">
    <property type="term" value="F:3'-5' DNA helicase activity"/>
    <property type="evidence" value="ECO:0007669"/>
    <property type="project" value="UniProtKB-EC"/>
</dbReference>
<comment type="caution">
    <text evidence="15">The sequence shown here is derived from an EMBL/GenBank/DDBJ whole genome shotgun (WGS) entry which is preliminary data.</text>
</comment>
<dbReference type="CDD" id="cd18794">
    <property type="entry name" value="SF2_C_RecQ"/>
    <property type="match status" value="1"/>
</dbReference>
<evidence type="ECO:0000313" key="16">
    <source>
        <dbReference type="Proteomes" id="UP000179001"/>
    </source>
</evidence>
<dbReference type="InterPro" id="IPR011545">
    <property type="entry name" value="DEAD/DEAH_box_helicase_dom"/>
</dbReference>
<evidence type="ECO:0000256" key="9">
    <source>
        <dbReference type="ARBA" id="ARBA00034617"/>
    </source>
</evidence>
<dbReference type="EMBL" id="MFGJ01000001">
    <property type="protein sequence ID" value="OGF33487.1"/>
    <property type="molecule type" value="Genomic_DNA"/>
</dbReference>
<dbReference type="GO" id="GO:0009378">
    <property type="term" value="F:four-way junction helicase activity"/>
    <property type="evidence" value="ECO:0007669"/>
    <property type="project" value="TreeGrafter"/>
</dbReference>
<dbReference type="EC" id="5.6.2.4" evidence="10"/>
<dbReference type="GO" id="GO:0030894">
    <property type="term" value="C:replisome"/>
    <property type="evidence" value="ECO:0007669"/>
    <property type="project" value="TreeGrafter"/>
</dbReference>
<evidence type="ECO:0000313" key="15">
    <source>
        <dbReference type="EMBL" id="OGF33487.1"/>
    </source>
</evidence>
<organism evidence="15 16">
    <name type="scientific">Candidatus Falkowbacteria bacterium RIFOXYC2_FULL_36_12</name>
    <dbReference type="NCBI Taxonomy" id="1798002"/>
    <lineage>
        <taxon>Bacteria</taxon>
        <taxon>Candidatus Falkowiibacteriota</taxon>
    </lineage>
</organism>
<name>A0A1F5T3F0_9BACT</name>
<dbReference type="Pfam" id="PF14493">
    <property type="entry name" value="HTH_40"/>
    <property type="match status" value="1"/>
</dbReference>
<dbReference type="Pfam" id="PF00271">
    <property type="entry name" value="Helicase_C"/>
    <property type="match status" value="1"/>
</dbReference>
<evidence type="ECO:0000256" key="10">
    <source>
        <dbReference type="ARBA" id="ARBA00034808"/>
    </source>
</evidence>
<keyword evidence="7" id="KW-0238">DNA-binding</keyword>
<evidence type="ECO:0000256" key="2">
    <source>
        <dbReference type="ARBA" id="ARBA00022723"/>
    </source>
</evidence>
<keyword evidence="3" id="KW-0547">Nucleotide-binding</keyword>
<dbReference type="FunFam" id="3.40.50.300:FF:000296">
    <property type="entry name" value="ATP-dependent DNA helicase RecQ"/>
    <property type="match status" value="1"/>
</dbReference>
<dbReference type="InterPro" id="IPR027417">
    <property type="entry name" value="P-loop_NTPase"/>
</dbReference>
<keyword evidence="8" id="KW-0413">Isomerase</keyword>
<evidence type="ECO:0000256" key="7">
    <source>
        <dbReference type="ARBA" id="ARBA00023125"/>
    </source>
</evidence>
<dbReference type="PROSITE" id="PS51192">
    <property type="entry name" value="HELICASE_ATP_BIND_1"/>
    <property type="match status" value="1"/>
</dbReference>
<keyword evidence="4" id="KW-0378">Hydrolase</keyword>
<accession>A0A1F5T3F0</accession>
<dbReference type="AlphaFoldDB" id="A0A1F5T3F0"/>
<evidence type="ECO:0000256" key="8">
    <source>
        <dbReference type="ARBA" id="ARBA00023235"/>
    </source>
</evidence>
<protein>
    <recommendedName>
        <fullName evidence="11">ATP-dependent DNA helicase RecQ</fullName>
        <ecNumber evidence="10">5.6.2.4</ecNumber>
    </recommendedName>
    <alternativeName>
        <fullName evidence="12">DNA 3'-5' helicase RecQ</fullName>
    </alternativeName>
</protein>
<dbReference type="GO" id="GO:0043590">
    <property type="term" value="C:bacterial nucleoid"/>
    <property type="evidence" value="ECO:0007669"/>
    <property type="project" value="TreeGrafter"/>
</dbReference>
<dbReference type="STRING" id="1798002.A2478_02230"/>
<evidence type="ECO:0000256" key="6">
    <source>
        <dbReference type="ARBA" id="ARBA00022840"/>
    </source>
</evidence>
<evidence type="ECO:0000256" key="3">
    <source>
        <dbReference type="ARBA" id="ARBA00022741"/>
    </source>
</evidence>
<comment type="similarity">
    <text evidence="1">Belongs to the helicase family. RecQ subfamily.</text>
</comment>
<dbReference type="NCBIfam" id="TIGR00614">
    <property type="entry name" value="recQ_fam"/>
    <property type="match status" value="1"/>
</dbReference>
<dbReference type="SMART" id="SM00490">
    <property type="entry name" value="HELICc"/>
    <property type="match status" value="1"/>
</dbReference>
<dbReference type="SMART" id="SM00487">
    <property type="entry name" value="DEXDc"/>
    <property type="match status" value="1"/>
</dbReference>
<dbReference type="GO" id="GO:0046872">
    <property type="term" value="F:metal ion binding"/>
    <property type="evidence" value="ECO:0007669"/>
    <property type="project" value="UniProtKB-KW"/>
</dbReference>
<evidence type="ECO:0000259" key="14">
    <source>
        <dbReference type="PROSITE" id="PS51194"/>
    </source>
</evidence>
<reference evidence="15 16" key="1">
    <citation type="journal article" date="2016" name="Nat. Commun.">
        <title>Thousands of microbial genomes shed light on interconnected biogeochemical processes in an aquifer system.</title>
        <authorList>
            <person name="Anantharaman K."/>
            <person name="Brown C.T."/>
            <person name="Hug L.A."/>
            <person name="Sharon I."/>
            <person name="Castelle C.J."/>
            <person name="Probst A.J."/>
            <person name="Thomas B.C."/>
            <person name="Singh A."/>
            <person name="Wilkins M.J."/>
            <person name="Karaoz U."/>
            <person name="Brodie E.L."/>
            <person name="Williams K.H."/>
            <person name="Hubbard S.S."/>
            <person name="Banfield J.F."/>
        </authorList>
    </citation>
    <scope>NUCLEOTIDE SEQUENCE [LARGE SCALE GENOMIC DNA]</scope>
</reference>
<dbReference type="PROSITE" id="PS51194">
    <property type="entry name" value="HELICASE_CTER"/>
    <property type="match status" value="1"/>
</dbReference>
<feature type="domain" description="Helicase ATP-binding" evidence="13">
    <location>
        <begin position="48"/>
        <end position="217"/>
    </location>
</feature>
<dbReference type="GO" id="GO:0003677">
    <property type="term" value="F:DNA binding"/>
    <property type="evidence" value="ECO:0007669"/>
    <property type="project" value="UniProtKB-KW"/>
</dbReference>
<dbReference type="InterPro" id="IPR001650">
    <property type="entry name" value="Helicase_C-like"/>
</dbReference>
<dbReference type="GO" id="GO:0006281">
    <property type="term" value="P:DNA repair"/>
    <property type="evidence" value="ECO:0007669"/>
    <property type="project" value="TreeGrafter"/>
</dbReference>
<dbReference type="Pfam" id="PF16124">
    <property type="entry name" value="RecQ_Zn_bind"/>
    <property type="match status" value="1"/>
</dbReference>
<comment type="catalytic activity">
    <reaction evidence="9">
        <text>Couples ATP hydrolysis with the unwinding of duplex DNA by translocating in the 3'-5' direction.</text>
        <dbReference type="EC" id="5.6.2.4"/>
    </reaction>
</comment>
<keyword evidence="2" id="KW-0479">Metal-binding</keyword>
<evidence type="ECO:0000256" key="11">
    <source>
        <dbReference type="ARBA" id="ARBA00044535"/>
    </source>
</evidence>
<dbReference type="Pfam" id="PF00270">
    <property type="entry name" value="DEAD"/>
    <property type="match status" value="1"/>
</dbReference>
<evidence type="ECO:0000256" key="5">
    <source>
        <dbReference type="ARBA" id="ARBA00022806"/>
    </source>
</evidence>
<dbReference type="GO" id="GO:0005524">
    <property type="term" value="F:ATP binding"/>
    <property type="evidence" value="ECO:0007669"/>
    <property type="project" value="UniProtKB-KW"/>
</dbReference>
<sequence>MKKCMIKLKWICLNDRLIKIHYNGAMLTTQLKQFFQFSEFKPGQQEIVQSIVAGRDVVALMPTGGGKSLCYQLPALVSGGLTIVISPLIALMKDQVDSLRARGIEAVFINSSLNFNQINDIVADLKHGKVKLLYVAPERLKNSEFVQLINELDVSLVAVDEAHCVSSWGHDFRPDYMLIQNFIAQFTNRPAVAAFTATATPEVRDDIVKHLGLTNPKIFVRGFDRPNLMFEVQSGLSQKKRKSDLLNLVQSTAGSGIVYTLTRKMSEEIAGYFSANGIKAAAYHAGLEGAVRTRVQNEFMDNQYKVIVATVAFGMGVNKADIRFVIHCGLPASVENYYQEAGRAGRDGEPARCILLASKQDNGLHSFLINKSQEEMIKQGKSRLEINALIDIKYKKLRQMKDYAEAFKCRRLAVLKYFADPDIEKYQNGCGGCDVCLGMSNSKMILDNTKTTKRLKNINEITGTVAQSVDFYQKGFSLDQIAKIRELGVRTIWNHLIEWYAVGGDFRVEEYISKDQRQRILAVIDELGDYSKLRPIKDLLPENISYEQIKIVIAKIEQEKNVIIKIT</sequence>
<dbReference type="InterPro" id="IPR004589">
    <property type="entry name" value="DNA_helicase_ATP-dep_RecQ"/>
</dbReference>
<evidence type="ECO:0000259" key="13">
    <source>
        <dbReference type="PROSITE" id="PS51192"/>
    </source>
</evidence>
<dbReference type="Proteomes" id="UP000179001">
    <property type="component" value="Unassembled WGS sequence"/>
</dbReference>
<dbReference type="PANTHER" id="PTHR13710">
    <property type="entry name" value="DNA HELICASE RECQ FAMILY MEMBER"/>
    <property type="match status" value="1"/>
</dbReference>